<dbReference type="PROSITE" id="PS00688">
    <property type="entry name" value="SIGMA54_INTERACT_3"/>
    <property type="match status" value="1"/>
</dbReference>
<dbReference type="InterPro" id="IPR002197">
    <property type="entry name" value="HTH_Fis"/>
</dbReference>
<evidence type="ECO:0000259" key="8">
    <source>
        <dbReference type="PROSITE" id="PS50110"/>
    </source>
</evidence>
<sequence length="462" mass="50775">MTTHTALIVDDEPDIRDLLEITLTRMGIHTLTAPDITSAKKLLGEHRPQLCLTDMNLPDGNGIELVQWIQQNTPCTPVAVITAYGNMDTAIESLKAGAFDFVSKPVELPRLRELVNSALKLSEPESEADVSPDEPGLLLGNSGEIKRLRNQVRKLARSQAPVFISGESGSGKELVARMIHLQGPRRDKPFVAVNCGAIPSELMESEFFGHKKGSFTGAVDNKDGLFRSADGGTLFLDEVADLPLAMQVKLLRAIQEKAVRPVGDTREVPVDIRLLSATHKDLPGLVQEGEFRQDLFYRINVIELPVPPLRERPDDISLLANHILERIAREYECEPASLTPDAIDRLKAHDFPGNVRELENILERAFTLCDAELIGPEDLHIGNTPSPAGLSGANSIGASSKGQDTLTLPDGEIDLEGYLETIERQAIEKALEATRWNKTAAAKRLGISFRALRYRLKKLGME</sequence>
<dbReference type="SUPFAM" id="SSF46689">
    <property type="entry name" value="Homeodomain-like"/>
    <property type="match status" value="1"/>
</dbReference>
<evidence type="ECO:0000256" key="3">
    <source>
        <dbReference type="ARBA" id="ARBA00023015"/>
    </source>
</evidence>
<dbReference type="SUPFAM" id="SSF52540">
    <property type="entry name" value="P-loop containing nucleoside triphosphate hydrolases"/>
    <property type="match status" value="1"/>
</dbReference>
<dbReference type="Pfam" id="PF00158">
    <property type="entry name" value="Sigma54_activat"/>
    <property type="match status" value="1"/>
</dbReference>
<evidence type="ECO:0000256" key="4">
    <source>
        <dbReference type="ARBA" id="ARBA00023125"/>
    </source>
</evidence>
<dbReference type="InterPro" id="IPR058031">
    <property type="entry name" value="AAA_lid_NorR"/>
</dbReference>
<dbReference type="Pfam" id="PF25601">
    <property type="entry name" value="AAA_lid_14"/>
    <property type="match status" value="1"/>
</dbReference>
<feature type="domain" description="Sigma-54 factor interaction" evidence="7">
    <location>
        <begin position="138"/>
        <end position="367"/>
    </location>
</feature>
<organism evidence="9 10">
    <name type="scientific">Marinobacter azerbaijanicus</name>
    <dbReference type="NCBI Taxonomy" id="3050455"/>
    <lineage>
        <taxon>Bacteria</taxon>
        <taxon>Pseudomonadati</taxon>
        <taxon>Pseudomonadota</taxon>
        <taxon>Gammaproteobacteria</taxon>
        <taxon>Pseudomonadales</taxon>
        <taxon>Marinobacteraceae</taxon>
        <taxon>Marinobacter</taxon>
    </lineage>
</organism>
<keyword evidence="10" id="KW-1185">Reference proteome</keyword>
<keyword evidence="4" id="KW-0238">DNA-binding</keyword>
<dbReference type="InterPro" id="IPR011006">
    <property type="entry name" value="CheY-like_superfamily"/>
</dbReference>
<proteinExistence type="predicted"/>
<keyword evidence="6" id="KW-0597">Phosphoprotein</keyword>
<reference evidence="9 10" key="1">
    <citation type="submission" date="2023-06" db="EMBL/GenBank/DDBJ databases">
        <title>Marinobacter azerbaijanicus a moderately halophilic, isolated from Urmia Lake in Azerbaijan region of Iran.</title>
        <authorList>
            <person name="Sanchez-Porro C."/>
            <person name="Aghdam E.M."/>
            <person name="Saheb S.M."/>
            <person name="Tarhriz V."/>
            <person name="Kazemi E."/>
            <person name="Ammozegar M.A."/>
            <person name="Ventosa A."/>
            <person name="Hejazi M.S."/>
        </authorList>
    </citation>
    <scope>NUCLEOTIDE SEQUENCE [LARGE SCALE GENOMIC DNA]</scope>
    <source>
        <strain evidence="9 10">TBZ242</strain>
    </source>
</reference>
<evidence type="ECO:0000256" key="2">
    <source>
        <dbReference type="ARBA" id="ARBA00022840"/>
    </source>
</evidence>
<keyword evidence="1" id="KW-0547">Nucleotide-binding</keyword>
<evidence type="ECO:0000256" key="6">
    <source>
        <dbReference type="PROSITE-ProRule" id="PRU00169"/>
    </source>
</evidence>
<dbReference type="InterPro" id="IPR009057">
    <property type="entry name" value="Homeodomain-like_sf"/>
</dbReference>
<feature type="modified residue" description="4-aspartylphosphate" evidence="6">
    <location>
        <position position="54"/>
    </location>
</feature>
<dbReference type="InterPro" id="IPR003593">
    <property type="entry name" value="AAA+_ATPase"/>
</dbReference>
<dbReference type="InterPro" id="IPR025943">
    <property type="entry name" value="Sigma_54_int_dom_ATP-bd_2"/>
</dbReference>
<dbReference type="PROSITE" id="PS00676">
    <property type="entry name" value="SIGMA54_INTERACT_2"/>
    <property type="match status" value="1"/>
</dbReference>
<dbReference type="Gene3D" id="1.10.10.60">
    <property type="entry name" value="Homeodomain-like"/>
    <property type="match status" value="1"/>
</dbReference>
<dbReference type="SMART" id="SM00448">
    <property type="entry name" value="REC"/>
    <property type="match status" value="1"/>
</dbReference>
<dbReference type="InterPro" id="IPR001789">
    <property type="entry name" value="Sig_transdc_resp-reg_receiver"/>
</dbReference>
<dbReference type="Pfam" id="PF02954">
    <property type="entry name" value="HTH_8"/>
    <property type="match status" value="1"/>
</dbReference>
<evidence type="ECO:0000256" key="1">
    <source>
        <dbReference type="ARBA" id="ARBA00022741"/>
    </source>
</evidence>
<dbReference type="InterPro" id="IPR002078">
    <property type="entry name" value="Sigma_54_int"/>
</dbReference>
<dbReference type="RefSeq" id="WP_285393189.1">
    <property type="nucleotide sequence ID" value="NZ_JASSVS010000013.1"/>
</dbReference>
<dbReference type="PROSITE" id="PS00675">
    <property type="entry name" value="SIGMA54_INTERACT_1"/>
    <property type="match status" value="1"/>
</dbReference>
<evidence type="ECO:0000313" key="10">
    <source>
        <dbReference type="Proteomes" id="UP001227964"/>
    </source>
</evidence>
<accession>A0ABT7IH02</accession>
<dbReference type="Gene3D" id="1.10.8.60">
    <property type="match status" value="1"/>
</dbReference>
<dbReference type="PROSITE" id="PS50110">
    <property type="entry name" value="RESPONSE_REGULATORY"/>
    <property type="match status" value="1"/>
</dbReference>
<dbReference type="Gene3D" id="3.40.50.300">
    <property type="entry name" value="P-loop containing nucleotide triphosphate hydrolases"/>
    <property type="match status" value="1"/>
</dbReference>
<keyword evidence="3" id="KW-0805">Transcription regulation</keyword>
<dbReference type="InterPro" id="IPR025662">
    <property type="entry name" value="Sigma_54_int_dom_ATP-bd_1"/>
</dbReference>
<comment type="caution">
    <text evidence="9">The sequence shown here is derived from an EMBL/GenBank/DDBJ whole genome shotgun (WGS) entry which is preliminary data.</text>
</comment>
<dbReference type="PROSITE" id="PS50045">
    <property type="entry name" value="SIGMA54_INTERACT_4"/>
    <property type="match status" value="1"/>
</dbReference>
<feature type="domain" description="Response regulatory" evidence="8">
    <location>
        <begin position="5"/>
        <end position="119"/>
    </location>
</feature>
<dbReference type="EMBL" id="JASSVS010000013">
    <property type="protein sequence ID" value="MDL0433420.1"/>
    <property type="molecule type" value="Genomic_DNA"/>
</dbReference>
<dbReference type="SUPFAM" id="SSF52172">
    <property type="entry name" value="CheY-like"/>
    <property type="match status" value="1"/>
</dbReference>
<dbReference type="SMART" id="SM00382">
    <property type="entry name" value="AAA"/>
    <property type="match status" value="1"/>
</dbReference>
<keyword evidence="5" id="KW-0804">Transcription</keyword>
<dbReference type="Pfam" id="PF00072">
    <property type="entry name" value="Response_reg"/>
    <property type="match status" value="1"/>
</dbReference>
<dbReference type="Proteomes" id="UP001227964">
    <property type="component" value="Unassembled WGS sequence"/>
</dbReference>
<dbReference type="InterPro" id="IPR027417">
    <property type="entry name" value="P-loop_NTPase"/>
</dbReference>
<evidence type="ECO:0000256" key="5">
    <source>
        <dbReference type="ARBA" id="ARBA00023163"/>
    </source>
</evidence>
<dbReference type="Gene3D" id="3.40.50.2300">
    <property type="match status" value="1"/>
</dbReference>
<keyword evidence="2" id="KW-0067">ATP-binding</keyword>
<evidence type="ECO:0000313" key="9">
    <source>
        <dbReference type="EMBL" id="MDL0433420.1"/>
    </source>
</evidence>
<dbReference type="InterPro" id="IPR025944">
    <property type="entry name" value="Sigma_54_int_dom_CS"/>
</dbReference>
<protein>
    <submittedName>
        <fullName evidence="9">Sigma-54 dependent transcriptional regulator</fullName>
    </submittedName>
</protein>
<dbReference type="PANTHER" id="PTHR32071">
    <property type="entry name" value="TRANSCRIPTIONAL REGULATORY PROTEIN"/>
    <property type="match status" value="1"/>
</dbReference>
<dbReference type="PANTHER" id="PTHR32071:SF100">
    <property type="entry name" value="RESPONSE REGULATOR PROTEIN PILR"/>
    <property type="match status" value="1"/>
</dbReference>
<gene>
    <name evidence="9" type="ORF">QPM17_19955</name>
</gene>
<name>A0ABT7IH02_9GAMM</name>
<evidence type="ECO:0000259" key="7">
    <source>
        <dbReference type="PROSITE" id="PS50045"/>
    </source>
</evidence>
<dbReference type="PRINTS" id="PR01590">
    <property type="entry name" value="HTHFIS"/>
</dbReference>
<dbReference type="CDD" id="cd00009">
    <property type="entry name" value="AAA"/>
    <property type="match status" value="1"/>
</dbReference>